<gene>
    <name evidence="11" type="ORF">CHC_T00008524001</name>
</gene>
<keyword evidence="4 10" id="KW-0812">Transmembrane</keyword>
<dbReference type="Proteomes" id="UP000012073">
    <property type="component" value="Unassembled WGS sequence"/>
</dbReference>
<keyword evidence="3" id="KW-0813">Transport</keyword>
<dbReference type="RefSeq" id="XP_005715830.1">
    <property type="nucleotide sequence ID" value="XM_005715773.1"/>
</dbReference>
<evidence type="ECO:0000256" key="10">
    <source>
        <dbReference type="SAM" id="Phobius"/>
    </source>
</evidence>
<dbReference type="Gramene" id="CDF36011">
    <property type="protein sequence ID" value="CDF36011"/>
    <property type="gene ID" value="CHC_T00008524001"/>
</dbReference>
<evidence type="ECO:0000313" key="11">
    <source>
        <dbReference type="EMBL" id="CDF36011.1"/>
    </source>
</evidence>
<keyword evidence="7 9" id="KW-0175">Coiled coil</keyword>
<dbReference type="CDD" id="cd15850">
    <property type="entry name" value="SNARE_syntaxin18"/>
    <property type="match status" value="1"/>
</dbReference>
<evidence type="ECO:0000256" key="9">
    <source>
        <dbReference type="SAM" id="Coils"/>
    </source>
</evidence>
<feature type="transmembrane region" description="Helical" evidence="10">
    <location>
        <begin position="271"/>
        <end position="290"/>
    </location>
</feature>
<dbReference type="OrthoDB" id="3016at2759"/>
<reference evidence="12" key="1">
    <citation type="journal article" date="2013" name="Proc. Natl. Acad. Sci. U.S.A.">
        <title>Genome structure and metabolic features in the red seaweed Chondrus crispus shed light on evolution of the Archaeplastida.</title>
        <authorList>
            <person name="Collen J."/>
            <person name="Porcel B."/>
            <person name="Carre W."/>
            <person name="Ball S.G."/>
            <person name="Chaparro C."/>
            <person name="Tonon T."/>
            <person name="Barbeyron T."/>
            <person name="Michel G."/>
            <person name="Noel B."/>
            <person name="Valentin K."/>
            <person name="Elias M."/>
            <person name="Artiguenave F."/>
            <person name="Arun A."/>
            <person name="Aury J.M."/>
            <person name="Barbosa-Neto J.F."/>
            <person name="Bothwell J.H."/>
            <person name="Bouget F.Y."/>
            <person name="Brillet L."/>
            <person name="Cabello-Hurtado F."/>
            <person name="Capella-Gutierrez S."/>
            <person name="Charrier B."/>
            <person name="Cladiere L."/>
            <person name="Cock J.M."/>
            <person name="Coelho S.M."/>
            <person name="Colleoni C."/>
            <person name="Czjzek M."/>
            <person name="Da Silva C."/>
            <person name="Delage L."/>
            <person name="Denoeud F."/>
            <person name="Deschamps P."/>
            <person name="Dittami S.M."/>
            <person name="Gabaldon T."/>
            <person name="Gachon C.M."/>
            <person name="Groisillier A."/>
            <person name="Herve C."/>
            <person name="Jabbari K."/>
            <person name="Katinka M."/>
            <person name="Kloareg B."/>
            <person name="Kowalczyk N."/>
            <person name="Labadie K."/>
            <person name="Leblanc C."/>
            <person name="Lopez P.J."/>
            <person name="McLachlan D.H."/>
            <person name="Meslet-Cladiere L."/>
            <person name="Moustafa A."/>
            <person name="Nehr Z."/>
            <person name="Nyvall Collen P."/>
            <person name="Panaud O."/>
            <person name="Partensky F."/>
            <person name="Poulain J."/>
            <person name="Rensing S.A."/>
            <person name="Rousvoal S."/>
            <person name="Samson G."/>
            <person name="Symeonidi A."/>
            <person name="Weissenbach J."/>
            <person name="Zambounis A."/>
            <person name="Wincker P."/>
            <person name="Boyen C."/>
        </authorList>
    </citation>
    <scope>NUCLEOTIDE SEQUENCE [LARGE SCALE GENOMIC DNA]</scope>
    <source>
        <strain evidence="12">cv. Stackhouse</strain>
    </source>
</reference>
<evidence type="ECO:0000256" key="3">
    <source>
        <dbReference type="ARBA" id="ARBA00022448"/>
    </source>
</evidence>
<feature type="coiled-coil region" evidence="9">
    <location>
        <begin position="192"/>
        <end position="219"/>
    </location>
</feature>
<evidence type="ECO:0000256" key="2">
    <source>
        <dbReference type="ARBA" id="ARBA00009063"/>
    </source>
</evidence>
<dbReference type="STRING" id="2769.R7QEZ8"/>
<evidence type="ECO:0000256" key="5">
    <source>
        <dbReference type="ARBA" id="ARBA00022927"/>
    </source>
</evidence>
<dbReference type="AlphaFoldDB" id="R7QEZ8"/>
<evidence type="ECO:0000256" key="7">
    <source>
        <dbReference type="ARBA" id="ARBA00023054"/>
    </source>
</evidence>
<dbReference type="OMA" id="FVFQCRE"/>
<organism evidence="11 12">
    <name type="scientific">Chondrus crispus</name>
    <name type="common">Carrageen Irish moss</name>
    <name type="synonym">Polymorpha crispa</name>
    <dbReference type="NCBI Taxonomy" id="2769"/>
    <lineage>
        <taxon>Eukaryota</taxon>
        <taxon>Rhodophyta</taxon>
        <taxon>Florideophyceae</taxon>
        <taxon>Rhodymeniophycidae</taxon>
        <taxon>Gigartinales</taxon>
        <taxon>Gigartinaceae</taxon>
        <taxon>Chondrus</taxon>
    </lineage>
</organism>
<comment type="subcellular location">
    <subcellularLocation>
        <location evidence="1">Membrane</location>
        <topology evidence="1">Single-pass type IV membrane protein</topology>
    </subcellularLocation>
</comment>
<proteinExistence type="inferred from homology"/>
<keyword evidence="5" id="KW-0653">Protein transport</keyword>
<sequence>MINPVERTGEFLAALASHHNVSDKTKPLVQRPDPSTQHEFTQLAVELTTRIAEMQTFVSKCQRRYEDFSPRGMKDAERDEIDSAVAQFLRTAMAQIDVLKADAVRALEQRTGGSFPAHQLGVVVILNEDLQGVSKLSEGLRGVRIRRAISDKSKVTVKYNADVAREMAAERRERERREGGTEEDDEGLAVLEQAFERENEALVTELVETREQVREAERTVFEIANLNHVFATKVLEQAREIETLYELAVESTENVERGNRELRKMKRRGPLLQYGFALFAVLLTLAILFLDWMASRRSFFFI</sequence>
<name>R7QEZ8_CHOCR</name>
<keyword evidence="12" id="KW-1185">Reference proteome</keyword>
<dbReference type="EMBL" id="HG001756">
    <property type="protein sequence ID" value="CDF36011.1"/>
    <property type="molecule type" value="Genomic_DNA"/>
</dbReference>
<dbReference type="GO" id="GO:0006890">
    <property type="term" value="P:retrograde vesicle-mediated transport, Golgi to endoplasmic reticulum"/>
    <property type="evidence" value="ECO:0007669"/>
    <property type="project" value="TreeGrafter"/>
</dbReference>
<evidence type="ECO:0000256" key="8">
    <source>
        <dbReference type="ARBA" id="ARBA00023136"/>
    </source>
</evidence>
<protein>
    <submittedName>
        <fullName evidence="11">Syn18</fullName>
    </submittedName>
</protein>
<evidence type="ECO:0000256" key="1">
    <source>
        <dbReference type="ARBA" id="ARBA00004211"/>
    </source>
</evidence>
<evidence type="ECO:0000256" key="6">
    <source>
        <dbReference type="ARBA" id="ARBA00022989"/>
    </source>
</evidence>
<dbReference type="PANTHER" id="PTHR15959:SF0">
    <property type="entry name" value="SYNTAXIN-18"/>
    <property type="match status" value="1"/>
</dbReference>
<keyword evidence="6 10" id="KW-1133">Transmembrane helix</keyword>
<dbReference type="GO" id="GO:0031201">
    <property type="term" value="C:SNARE complex"/>
    <property type="evidence" value="ECO:0007669"/>
    <property type="project" value="TreeGrafter"/>
</dbReference>
<dbReference type="Gene3D" id="1.20.5.110">
    <property type="match status" value="1"/>
</dbReference>
<accession>R7QEZ8</accession>
<dbReference type="KEGG" id="ccp:CHC_T00008524001"/>
<comment type="similarity">
    <text evidence="2">Belongs to the syntaxin family.</text>
</comment>
<evidence type="ECO:0000313" key="12">
    <source>
        <dbReference type="Proteomes" id="UP000012073"/>
    </source>
</evidence>
<keyword evidence="8 10" id="KW-0472">Membrane</keyword>
<dbReference type="GeneID" id="17323577"/>
<evidence type="ECO:0000256" key="4">
    <source>
        <dbReference type="ARBA" id="ARBA00022692"/>
    </source>
</evidence>
<dbReference type="GO" id="GO:0015031">
    <property type="term" value="P:protein transport"/>
    <property type="evidence" value="ECO:0007669"/>
    <property type="project" value="UniProtKB-KW"/>
</dbReference>
<dbReference type="PANTHER" id="PTHR15959">
    <property type="entry name" value="SYNTAXIN-18"/>
    <property type="match status" value="1"/>
</dbReference>
<dbReference type="GO" id="GO:0005783">
    <property type="term" value="C:endoplasmic reticulum"/>
    <property type="evidence" value="ECO:0007669"/>
    <property type="project" value="TreeGrafter"/>
</dbReference>